<organism evidence="1 2">
    <name type="scientific">Ramazzottius varieornatus</name>
    <name type="common">Water bear</name>
    <name type="synonym">Tardigrade</name>
    <dbReference type="NCBI Taxonomy" id="947166"/>
    <lineage>
        <taxon>Eukaryota</taxon>
        <taxon>Metazoa</taxon>
        <taxon>Ecdysozoa</taxon>
        <taxon>Tardigrada</taxon>
        <taxon>Eutardigrada</taxon>
        <taxon>Parachela</taxon>
        <taxon>Hypsibioidea</taxon>
        <taxon>Ramazzottiidae</taxon>
        <taxon>Ramazzottius</taxon>
    </lineage>
</organism>
<proteinExistence type="predicted"/>
<name>A0A1D1UTX4_RAMVA</name>
<reference evidence="1 2" key="1">
    <citation type="journal article" date="2016" name="Nat. Commun.">
        <title>Extremotolerant tardigrade genome and improved radiotolerance of human cultured cells by tardigrade-unique protein.</title>
        <authorList>
            <person name="Hashimoto T."/>
            <person name="Horikawa D.D."/>
            <person name="Saito Y."/>
            <person name="Kuwahara H."/>
            <person name="Kozuka-Hata H."/>
            <person name="Shin-I T."/>
            <person name="Minakuchi Y."/>
            <person name="Ohishi K."/>
            <person name="Motoyama A."/>
            <person name="Aizu T."/>
            <person name="Enomoto A."/>
            <person name="Kondo K."/>
            <person name="Tanaka S."/>
            <person name="Hara Y."/>
            <person name="Koshikawa S."/>
            <person name="Sagara H."/>
            <person name="Miura T."/>
            <person name="Yokobori S."/>
            <person name="Miyagawa K."/>
            <person name="Suzuki Y."/>
            <person name="Kubo T."/>
            <person name="Oyama M."/>
            <person name="Kohara Y."/>
            <person name="Fujiyama A."/>
            <person name="Arakawa K."/>
            <person name="Katayama T."/>
            <person name="Toyoda A."/>
            <person name="Kunieda T."/>
        </authorList>
    </citation>
    <scope>NUCLEOTIDE SEQUENCE [LARGE SCALE GENOMIC DNA]</scope>
    <source>
        <strain evidence="1 2">YOKOZUNA-1</strain>
    </source>
</reference>
<keyword evidence="2" id="KW-1185">Reference proteome</keyword>
<dbReference type="EMBL" id="BDGG01000002">
    <property type="protein sequence ID" value="GAU91162.1"/>
    <property type="molecule type" value="Genomic_DNA"/>
</dbReference>
<accession>A0A1D1UTX4</accession>
<evidence type="ECO:0000313" key="1">
    <source>
        <dbReference type="EMBL" id="GAU91162.1"/>
    </source>
</evidence>
<dbReference type="AlphaFoldDB" id="A0A1D1UTX4"/>
<comment type="caution">
    <text evidence="1">The sequence shown here is derived from an EMBL/GenBank/DDBJ whole genome shotgun (WGS) entry which is preliminary data.</text>
</comment>
<dbReference type="Proteomes" id="UP000186922">
    <property type="component" value="Unassembled WGS sequence"/>
</dbReference>
<evidence type="ECO:0000313" key="2">
    <source>
        <dbReference type="Proteomes" id="UP000186922"/>
    </source>
</evidence>
<protein>
    <submittedName>
        <fullName evidence="1">Uncharacterized protein</fullName>
    </submittedName>
</protein>
<sequence length="79" mass="8671">MALVDESLTVFRSPVADPTGRIYQIILADFPACYRCSRCCGPQNLKGSSRSAPAKGGGIWSTHAQEMLPPSRYQMFCDD</sequence>
<gene>
    <name evidence="1" type="primary">RvY_03473-1</name>
    <name evidence="1" type="synonym">RvY_03473.1</name>
    <name evidence="1" type="ORF">RvY_03473</name>
</gene>